<reference evidence="1" key="1">
    <citation type="submission" date="2018-02" db="EMBL/GenBank/DDBJ databases">
        <title>Rhizophora mucronata_Transcriptome.</title>
        <authorList>
            <person name="Meera S.P."/>
            <person name="Sreeshan A."/>
            <person name="Augustine A."/>
        </authorList>
    </citation>
    <scope>NUCLEOTIDE SEQUENCE</scope>
    <source>
        <tissue evidence="1">Leaf</tissue>
    </source>
</reference>
<sequence length="67" mass="7965">MAWENKHQIHLDLVNSIVSYCIDITRGYNEKADVERNAQSIPLIVNYHHHIEEIKWTHGILIFQQLQ</sequence>
<organism evidence="1">
    <name type="scientific">Rhizophora mucronata</name>
    <name type="common">Asiatic mangrove</name>
    <dbReference type="NCBI Taxonomy" id="61149"/>
    <lineage>
        <taxon>Eukaryota</taxon>
        <taxon>Viridiplantae</taxon>
        <taxon>Streptophyta</taxon>
        <taxon>Embryophyta</taxon>
        <taxon>Tracheophyta</taxon>
        <taxon>Spermatophyta</taxon>
        <taxon>Magnoliopsida</taxon>
        <taxon>eudicotyledons</taxon>
        <taxon>Gunneridae</taxon>
        <taxon>Pentapetalae</taxon>
        <taxon>rosids</taxon>
        <taxon>fabids</taxon>
        <taxon>Malpighiales</taxon>
        <taxon>Rhizophoraceae</taxon>
        <taxon>Rhizophora</taxon>
    </lineage>
</organism>
<dbReference type="AlphaFoldDB" id="A0A2P2PKM8"/>
<protein>
    <submittedName>
        <fullName evidence="1">Uncharacterized protein</fullName>
    </submittedName>
</protein>
<dbReference type="EMBL" id="GGEC01074830">
    <property type="protein sequence ID" value="MBX55314.1"/>
    <property type="molecule type" value="Transcribed_RNA"/>
</dbReference>
<proteinExistence type="predicted"/>
<evidence type="ECO:0000313" key="1">
    <source>
        <dbReference type="EMBL" id="MBX55314.1"/>
    </source>
</evidence>
<name>A0A2P2PKM8_RHIMU</name>
<accession>A0A2P2PKM8</accession>